<evidence type="ECO:0000313" key="2">
    <source>
        <dbReference type="EMBL" id="PVH92499.1"/>
    </source>
</evidence>
<dbReference type="InterPro" id="IPR001227">
    <property type="entry name" value="Ac_transferase_dom_sf"/>
</dbReference>
<organism evidence="2 3">
    <name type="scientific">Periconia macrospinosa</name>
    <dbReference type="NCBI Taxonomy" id="97972"/>
    <lineage>
        <taxon>Eukaryota</taxon>
        <taxon>Fungi</taxon>
        <taxon>Dikarya</taxon>
        <taxon>Ascomycota</taxon>
        <taxon>Pezizomycotina</taxon>
        <taxon>Dothideomycetes</taxon>
        <taxon>Pleosporomycetidae</taxon>
        <taxon>Pleosporales</taxon>
        <taxon>Massarineae</taxon>
        <taxon>Periconiaceae</taxon>
        <taxon>Periconia</taxon>
    </lineage>
</organism>
<gene>
    <name evidence="2" type="ORF">DM02DRAFT_478756</name>
</gene>
<feature type="non-terminal residue" evidence="2">
    <location>
        <position position="1"/>
    </location>
</feature>
<dbReference type="InterPro" id="IPR014043">
    <property type="entry name" value="Acyl_transferase_dom"/>
</dbReference>
<keyword evidence="3" id="KW-1185">Reference proteome</keyword>
<dbReference type="Proteomes" id="UP000244855">
    <property type="component" value="Unassembled WGS sequence"/>
</dbReference>
<sequence>SWNVIPESMVGHSSGETAAAFSTGAITRELTWTIAYYRGQVSAQAAASSENYKIPLCGGSMMSVAISEAQLASYPERLDPCISSVIQPGCINSPQNITVTASEASIDALTMMLDDDQIFARKLSVKVAYHSPQM</sequence>
<dbReference type="Pfam" id="PF00698">
    <property type="entry name" value="Acyl_transf_1"/>
    <property type="match status" value="1"/>
</dbReference>
<dbReference type="SMART" id="SM00827">
    <property type="entry name" value="PKS_AT"/>
    <property type="match status" value="1"/>
</dbReference>
<feature type="non-terminal residue" evidence="2">
    <location>
        <position position="134"/>
    </location>
</feature>
<dbReference type="GO" id="GO:0006633">
    <property type="term" value="P:fatty acid biosynthetic process"/>
    <property type="evidence" value="ECO:0007669"/>
    <property type="project" value="TreeGrafter"/>
</dbReference>
<dbReference type="InterPro" id="IPR050091">
    <property type="entry name" value="PKS_NRPS_Biosynth_Enz"/>
</dbReference>
<feature type="domain" description="Malonyl-CoA:ACP transacylase (MAT)" evidence="1">
    <location>
        <begin position="1"/>
        <end position="134"/>
    </location>
</feature>
<dbReference type="AlphaFoldDB" id="A0A2V1D4D9"/>
<dbReference type="EMBL" id="KZ805676">
    <property type="protein sequence ID" value="PVH92499.1"/>
    <property type="molecule type" value="Genomic_DNA"/>
</dbReference>
<dbReference type="InterPro" id="IPR016036">
    <property type="entry name" value="Malonyl_transacylase_ACP-bd"/>
</dbReference>
<accession>A0A2V1D4D9</accession>
<dbReference type="Gene3D" id="3.40.366.10">
    <property type="entry name" value="Malonyl-Coenzyme A Acyl Carrier Protein, domain 2"/>
    <property type="match status" value="1"/>
</dbReference>
<dbReference type="OrthoDB" id="3799328at2759"/>
<name>A0A2V1D4D9_9PLEO</name>
<dbReference type="STRING" id="97972.A0A2V1D4D9"/>
<evidence type="ECO:0000313" key="3">
    <source>
        <dbReference type="Proteomes" id="UP000244855"/>
    </source>
</evidence>
<dbReference type="GO" id="GO:0044550">
    <property type="term" value="P:secondary metabolite biosynthetic process"/>
    <property type="evidence" value="ECO:0007669"/>
    <property type="project" value="TreeGrafter"/>
</dbReference>
<dbReference type="SUPFAM" id="SSF55048">
    <property type="entry name" value="Probable ACP-binding domain of malonyl-CoA ACP transacylase"/>
    <property type="match status" value="1"/>
</dbReference>
<reference evidence="2 3" key="1">
    <citation type="journal article" date="2018" name="Sci. Rep.">
        <title>Comparative genomics provides insights into the lifestyle and reveals functional heterogeneity of dark septate endophytic fungi.</title>
        <authorList>
            <person name="Knapp D.G."/>
            <person name="Nemeth J.B."/>
            <person name="Barry K."/>
            <person name="Hainaut M."/>
            <person name="Henrissat B."/>
            <person name="Johnson J."/>
            <person name="Kuo A."/>
            <person name="Lim J.H.P."/>
            <person name="Lipzen A."/>
            <person name="Nolan M."/>
            <person name="Ohm R.A."/>
            <person name="Tamas L."/>
            <person name="Grigoriev I.V."/>
            <person name="Spatafora J.W."/>
            <person name="Nagy L.G."/>
            <person name="Kovacs G.M."/>
        </authorList>
    </citation>
    <scope>NUCLEOTIDE SEQUENCE [LARGE SCALE GENOMIC DNA]</scope>
    <source>
        <strain evidence="2 3">DSE2036</strain>
    </source>
</reference>
<protein>
    <recommendedName>
        <fullName evidence="1">Malonyl-CoA:ACP transacylase (MAT) domain-containing protein</fullName>
    </recommendedName>
</protein>
<evidence type="ECO:0000259" key="1">
    <source>
        <dbReference type="SMART" id="SM00827"/>
    </source>
</evidence>
<proteinExistence type="predicted"/>
<dbReference type="PANTHER" id="PTHR43775">
    <property type="entry name" value="FATTY ACID SYNTHASE"/>
    <property type="match status" value="1"/>
</dbReference>
<dbReference type="SUPFAM" id="SSF52151">
    <property type="entry name" value="FabD/lysophospholipase-like"/>
    <property type="match status" value="1"/>
</dbReference>
<dbReference type="PANTHER" id="PTHR43775:SF29">
    <property type="entry name" value="ASPERFURANONE POLYKETIDE SYNTHASE AFOG-RELATED"/>
    <property type="match status" value="1"/>
</dbReference>
<dbReference type="GO" id="GO:0004312">
    <property type="term" value="F:fatty acid synthase activity"/>
    <property type="evidence" value="ECO:0007669"/>
    <property type="project" value="TreeGrafter"/>
</dbReference>
<dbReference type="InterPro" id="IPR016035">
    <property type="entry name" value="Acyl_Trfase/lysoPLipase"/>
</dbReference>